<reference evidence="2" key="1">
    <citation type="journal article" date="2022" name="Front. Genet.">
        <title>Chromosome-Scale Assembly of the Dendrobium nobile Genome Provides Insights Into the Molecular Mechanism of the Biosynthesis of the Medicinal Active Ingredient of Dendrobium.</title>
        <authorList>
            <person name="Xu Q."/>
            <person name="Niu S.-C."/>
            <person name="Li K.-L."/>
            <person name="Zheng P.-J."/>
            <person name="Zhang X.-J."/>
            <person name="Jia Y."/>
            <person name="Liu Y."/>
            <person name="Niu Y.-X."/>
            <person name="Yu L.-H."/>
            <person name="Chen D.-F."/>
            <person name="Zhang G.-Q."/>
        </authorList>
    </citation>
    <scope>NUCLEOTIDE SEQUENCE</scope>
    <source>
        <tissue evidence="2">Leaf</tissue>
    </source>
</reference>
<dbReference type="EMBL" id="JAGYWB010000009">
    <property type="protein sequence ID" value="KAI0510181.1"/>
    <property type="molecule type" value="Genomic_DNA"/>
</dbReference>
<keyword evidence="1" id="KW-1133">Transmembrane helix</keyword>
<evidence type="ECO:0000256" key="1">
    <source>
        <dbReference type="SAM" id="Phobius"/>
    </source>
</evidence>
<protein>
    <submittedName>
        <fullName evidence="2">Uncharacterized protein</fullName>
    </submittedName>
</protein>
<evidence type="ECO:0000313" key="3">
    <source>
        <dbReference type="Proteomes" id="UP000829196"/>
    </source>
</evidence>
<evidence type="ECO:0000313" key="2">
    <source>
        <dbReference type="EMBL" id="KAI0510181.1"/>
    </source>
</evidence>
<dbReference type="AlphaFoldDB" id="A0A8T3BDR0"/>
<comment type="caution">
    <text evidence="2">The sequence shown here is derived from an EMBL/GenBank/DDBJ whole genome shotgun (WGS) entry which is preliminary data.</text>
</comment>
<keyword evidence="3" id="KW-1185">Reference proteome</keyword>
<sequence length="107" mass="12252">MEEAWSHLICINRFPAMSDVEVGQTLSSFFPLLFFSCPLKSGPKSKQVSVTPETNQQFDMLSWIQWKANVVSCASLSLFYMLWLLNLVAFLGLWFSFSASWFRPACL</sequence>
<organism evidence="2 3">
    <name type="scientific">Dendrobium nobile</name>
    <name type="common">Orchid</name>
    <dbReference type="NCBI Taxonomy" id="94219"/>
    <lineage>
        <taxon>Eukaryota</taxon>
        <taxon>Viridiplantae</taxon>
        <taxon>Streptophyta</taxon>
        <taxon>Embryophyta</taxon>
        <taxon>Tracheophyta</taxon>
        <taxon>Spermatophyta</taxon>
        <taxon>Magnoliopsida</taxon>
        <taxon>Liliopsida</taxon>
        <taxon>Asparagales</taxon>
        <taxon>Orchidaceae</taxon>
        <taxon>Epidendroideae</taxon>
        <taxon>Malaxideae</taxon>
        <taxon>Dendrobiinae</taxon>
        <taxon>Dendrobium</taxon>
    </lineage>
</organism>
<gene>
    <name evidence="2" type="ORF">KFK09_010781</name>
</gene>
<keyword evidence="1" id="KW-0472">Membrane</keyword>
<keyword evidence="1" id="KW-0812">Transmembrane</keyword>
<proteinExistence type="predicted"/>
<dbReference type="Proteomes" id="UP000829196">
    <property type="component" value="Unassembled WGS sequence"/>
</dbReference>
<name>A0A8T3BDR0_DENNO</name>
<accession>A0A8T3BDR0</accession>
<feature type="transmembrane region" description="Helical" evidence="1">
    <location>
        <begin position="70"/>
        <end position="95"/>
    </location>
</feature>